<feature type="domain" description="Microcystin LR degradation protein MlrC N-terminal" evidence="2">
    <location>
        <begin position="151"/>
        <end position="404"/>
    </location>
</feature>
<dbReference type="Pfam" id="PF07171">
    <property type="entry name" value="MlrC_C"/>
    <property type="match status" value="1"/>
</dbReference>
<evidence type="ECO:0000259" key="2">
    <source>
        <dbReference type="Pfam" id="PF07364"/>
    </source>
</evidence>
<protein>
    <recommendedName>
        <fullName evidence="5">Cysteine dioxygenase</fullName>
    </recommendedName>
</protein>
<sequence>MLTGNPVFDAFVRDMHAVMTSGEAEAIILDKGRALVAALVADASWLPEEYIQPHPEHFKQYVLHQDGERGFTVMSVVWNKGQSAMAHDHKTWGIIGQLQGAEREREYEDPVPGQPLKLRSETVMRPGDTCVLSPGPGTSTMHRYEVETGKANRFAPVTVRADFEKECWAEGEAISRGAYASSHLPLEIPGFYRRMDETGPWVPVPIILAAAQPGGPIVQAVFDEFMDKALTGLAAALPVDAVYICSHGGSSTTADDDNDGTLALRVRAIVGPSVPIVVTHDLHCGISDRMVAAVDGLIAYKTNPHVDHRETAAKAADFLRRKLAGMAVRRSFIRLPLSPPGVAMSGLVGPYADLLALARDLTTGPIFDVSVTGGFVLTDLPKCGFTIGVIAEGDQEAADRVARQRYLRSLTTLADGVALARVAAGGDTPPILLADISDNPGGGARGNTTWMLRALHEARIPGVVLGLFTDEALAETARQAGVGVRFDAIFNAVESEFARRFETGVTVEAISDGSAIGRRGRDAGREITLGPSALLRLEGSGLRVVVTSLREQLCDPMMLEMFGIDIAAMRCVVLKSRGHFRAGFDEFFPDERIFEVDTPGLTSAVLSNYSFRGIRRPSSRSIPRRSGSRRTIAASVDGSLLVIRFGKEPFDEVRSEALEELMRVLPTLPYVGGAQGRMTQYFEQNAGVFALGRVLRRRRVSAKIMSPLLRHVFLAKLRSRPRDERLEMGRRFLSDASKEMLRGDAVRSQRREDPGDFAYHFVEPGSSGENPFEFGLDYDECGFCKMSKANGDEDILPMICAMDEESYALRGIALSRTTTLASGARCCNFRYARLGDDETL</sequence>
<evidence type="ECO:0000259" key="1">
    <source>
        <dbReference type="Pfam" id="PF07171"/>
    </source>
</evidence>
<dbReference type="InterPro" id="IPR011051">
    <property type="entry name" value="RmlC_Cupin_sf"/>
</dbReference>
<feature type="domain" description="Microcystin LR degradation protein MlrC C-terminal" evidence="1">
    <location>
        <begin position="433"/>
        <end position="612"/>
    </location>
</feature>
<comment type="caution">
    <text evidence="3">The sequence shown here is derived from an EMBL/GenBank/DDBJ whole genome shotgun (WGS) entry which is preliminary data.</text>
</comment>
<dbReference type="InterPro" id="IPR010799">
    <property type="entry name" value="MlrC_C"/>
</dbReference>
<dbReference type="AlphaFoldDB" id="A0A836CFF6"/>
<proteinExistence type="predicted"/>
<organism evidence="3 4">
    <name type="scientific">Tribonema minus</name>
    <dbReference type="NCBI Taxonomy" id="303371"/>
    <lineage>
        <taxon>Eukaryota</taxon>
        <taxon>Sar</taxon>
        <taxon>Stramenopiles</taxon>
        <taxon>Ochrophyta</taxon>
        <taxon>PX clade</taxon>
        <taxon>Xanthophyceae</taxon>
        <taxon>Tribonematales</taxon>
        <taxon>Tribonemataceae</taxon>
        <taxon>Tribonema</taxon>
    </lineage>
</organism>
<dbReference type="Pfam" id="PF07364">
    <property type="entry name" value="DUF1485"/>
    <property type="match status" value="1"/>
</dbReference>
<keyword evidence="4" id="KW-1185">Reference proteome</keyword>
<dbReference type="InterPro" id="IPR026002">
    <property type="entry name" value="ATC_hydrolase-like"/>
</dbReference>
<evidence type="ECO:0008006" key="5">
    <source>
        <dbReference type="Google" id="ProtNLM"/>
    </source>
</evidence>
<dbReference type="InterPro" id="IPR015995">
    <property type="entry name" value="MlrC_N"/>
</dbReference>
<dbReference type="Proteomes" id="UP000664859">
    <property type="component" value="Unassembled WGS sequence"/>
</dbReference>
<accession>A0A836CFF6</accession>
<dbReference type="OrthoDB" id="4131805at2759"/>
<name>A0A836CFF6_9STRA</name>
<reference evidence="3" key="1">
    <citation type="submission" date="2021-02" db="EMBL/GenBank/DDBJ databases">
        <title>First Annotated Genome of the Yellow-green Alga Tribonema minus.</title>
        <authorList>
            <person name="Mahan K.M."/>
        </authorList>
    </citation>
    <scope>NUCLEOTIDE SEQUENCE</scope>
    <source>
        <strain evidence="3">UTEX B ZZ1240</strain>
    </source>
</reference>
<evidence type="ECO:0000313" key="3">
    <source>
        <dbReference type="EMBL" id="KAG5181901.1"/>
    </source>
</evidence>
<dbReference type="SUPFAM" id="SSF51182">
    <property type="entry name" value="RmlC-like cupins"/>
    <property type="match status" value="1"/>
</dbReference>
<dbReference type="EMBL" id="JAFCMP010000283">
    <property type="protein sequence ID" value="KAG5181901.1"/>
    <property type="molecule type" value="Genomic_DNA"/>
</dbReference>
<evidence type="ECO:0000313" key="4">
    <source>
        <dbReference type="Proteomes" id="UP000664859"/>
    </source>
</evidence>
<gene>
    <name evidence="3" type="ORF">JKP88DRAFT_290710</name>
</gene>
<dbReference type="Gene3D" id="2.60.120.10">
    <property type="entry name" value="Jelly Rolls"/>
    <property type="match status" value="1"/>
</dbReference>
<dbReference type="InterPro" id="IPR014710">
    <property type="entry name" value="RmlC-like_jellyroll"/>
</dbReference>
<dbReference type="Pfam" id="PF14196">
    <property type="entry name" value="ATC_hydrolase"/>
    <property type="match status" value="1"/>
</dbReference>